<dbReference type="EMBL" id="AFXA01000011">
    <property type="protein sequence ID" value="EGV00119.1"/>
    <property type="molecule type" value="Genomic_DNA"/>
</dbReference>
<feature type="repeat" description="ANK" evidence="3">
    <location>
        <begin position="102"/>
        <end position="135"/>
    </location>
</feature>
<feature type="repeat" description="ANK" evidence="3">
    <location>
        <begin position="232"/>
        <end position="264"/>
    </location>
</feature>
<dbReference type="Pfam" id="PF12796">
    <property type="entry name" value="Ank_2"/>
    <property type="match status" value="3"/>
</dbReference>
<organism evidence="4 5">
    <name type="scientific">Mycoplasmopsis columbina SF7</name>
    <dbReference type="NCBI Taxonomy" id="1037410"/>
    <lineage>
        <taxon>Bacteria</taxon>
        <taxon>Bacillati</taxon>
        <taxon>Mycoplasmatota</taxon>
        <taxon>Mycoplasmoidales</taxon>
        <taxon>Metamycoplasmataceae</taxon>
        <taxon>Mycoplasmopsis</taxon>
    </lineage>
</organism>
<dbReference type="InterPro" id="IPR002110">
    <property type="entry name" value="Ankyrin_rpt"/>
</dbReference>
<dbReference type="InterPro" id="IPR036770">
    <property type="entry name" value="Ankyrin_rpt-contain_sf"/>
</dbReference>
<dbReference type="PANTHER" id="PTHR24171">
    <property type="entry name" value="ANKYRIN REPEAT DOMAIN-CONTAINING PROTEIN 39-RELATED"/>
    <property type="match status" value="1"/>
</dbReference>
<proteinExistence type="predicted"/>
<feature type="repeat" description="ANK" evidence="3">
    <location>
        <begin position="69"/>
        <end position="101"/>
    </location>
</feature>
<dbReference type="SMART" id="SM00248">
    <property type="entry name" value="ANK"/>
    <property type="match status" value="8"/>
</dbReference>
<keyword evidence="5" id="KW-1185">Reference proteome</keyword>
<gene>
    <name evidence="4" type="ORF">MCSF7_01626</name>
</gene>
<feature type="repeat" description="ANK" evidence="3">
    <location>
        <begin position="36"/>
        <end position="68"/>
    </location>
</feature>
<feature type="repeat" description="ANK" evidence="3">
    <location>
        <begin position="265"/>
        <end position="297"/>
    </location>
</feature>
<keyword evidence="2 3" id="KW-0040">ANK repeat</keyword>
<dbReference type="PROSITE" id="PS50088">
    <property type="entry name" value="ANK_REPEAT"/>
    <property type="match status" value="7"/>
</dbReference>
<dbReference type="eggNOG" id="COG0666">
    <property type="taxonomic scope" value="Bacteria"/>
</dbReference>
<protein>
    <submittedName>
        <fullName evidence="4">UNC-44 ankyrin</fullName>
    </submittedName>
</protein>
<keyword evidence="1" id="KW-0677">Repeat</keyword>
<evidence type="ECO:0000256" key="2">
    <source>
        <dbReference type="ARBA" id="ARBA00023043"/>
    </source>
</evidence>
<dbReference type="STRING" id="1037410.MCSF7_01626"/>
<comment type="caution">
    <text evidence="4">The sequence shown here is derived from an EMBL/GenBank/DDBJ whole genome shotgun (WGS) entry which is preliminary data.</text>
</comment>
<sequence>MDISQIFLNACQKGQKAVILTFINKGGINLNKRDQDGNTPLIYAAYKGFKDVVKLLLEKEADPFIFNNKSISALHAAADGSNKEVIDLLIEAGLDVNLTDDEGKTPLMYSIMSKRTETAKHLLLKYNADTSIKDNSGHKALDYITTFGLKDLMQFVSQDLNEKDDFGNNPLHQAVFNNNLEIVKKLLENKLDIDALNDEDESALSIACLNNNLILAKILLDNGANPNLKLLDGCFALHFAANANNQYIVKELIEKGAEIDAQNDYGTTALMIAAQKGYNDVAAILIENGANVTITDNFQQNALYYATQGGFSEIVELIVAKM</sequence>
<dbReference type="SUPFAM" id="SSF48403">
    <property type="entry name" value="Ankyrin repeat"/>
    <property type="match status" value="1"/>
</dbReference>
<reference evidence="4 5" key="1">
    <citation type="journal article" date="2013" name="Genome Announc.">
        <title>Genome Sequence of Mycoplasma columbinum Strain SF7.</title>
        <authorList>
            <person name="Guo Z."/>
            <person name="Xu X."/>
            <person name="Zheng Q."/>
            <person name="Li T."/>
            <person name="Kuang S."/>
            <person name="Zhang Z."/>
            <person name="Chen Y."/>
            <person name="Lu X."/>
            <person name="Zhou R."/>
            <person name="Bi D."/>
            <person name="Jin H."/>
        </authorList>
    </citation>
    <scope>NUCLEOTIDE SEQUENCE [LARGE SCALE GENOMIC DNA]</scope>
    <source>
        <strain evidence="4 5">SF7</strain>
    </source>
</reference>
<feature type="repeat" description="ANK" evidence="3">
    <location>
        <begin position="166"/>
        <end position="198"/>
    </location>
</feature>
<dbReference type="Gene3D" id="1.25.40.20">
    <property type="entry name" value="Ankyrin repeat-containing domain"/>
    <property type="match status" value="3"/>
</dbReference>
<dbReference type="PROSITE" id="PS50297">
    <property type="entry name" value="ANK_REP_REGION"/>
    <property type="match status" value="6"/>
</dbReference>
<evidence type="ECO:0000313" key="5">
    <source>
        <dbReference type="Proteomes" id="UP000004978"/>
    </source>
</evidence>
<evidence type="ECO:0000256" key="1">
    <source>
        <dbReference type="ARBA" id="ARBA00022737"/>
    </source>
</evidence>
<dbReference type="Proteomes" id="UP000004978">
    <property type="component" value="Unassembled WGS sequence"/>
</dbReference>
<dbReference type="AlphaFoldDB" id="F9UKB4"/>
<evidence type="ECO:0000256" key="3">
    <source>
        <dbReference type="PROSITE-ProRule" id="PRU00023"/>
    </source>
</evidence>
<dbReference type="RefSeq" id="WP_006608732.1">
    <property type="nucleotide sequence ID" value="NZ_AFXA01000011.1"/>
</dbReference>
<name>F9UKB4_9BACT</name>
<accession>F9UKB4</accession>
<dbReference type="PRINTS" id="PR01415">
    <property type="entry name" value="ANKYRIN"/>
</dbReference>
<dbReference type="Pfam" id="PF13857">
    <property type="entry name" value="Ank_5"/>
    <property type="match status" value="1"/>
</dbReference>
<feature type="repeat" description="ANK" evidence="3">
    <location>
        <begin position="199"/>
        <end position="231"/>
    </location>
</feature>
<evidence type="ECO:0000313" key="4">
    <source>
        <dbReference type="EMBL" id="EGV00119.1"/>
    </source>
</evidence>